<keyword evidence="1" id="KW-0378">Hydrolase</keyword>
<protein>
    <submittedName>
        <fullName evidence="1">Holliday junction resolvase RusA-like endonuclease</fullName>
    </submittedName>
</protein>
<dbReference type="RefSeq" id="WP_114381795.1">
    <property type="nucleotide sequence ID" value="NZ_QPJD01000012.1"/>
</dbReference>
<dbReference type="GO" id="GO:0004519">
    <property type="term" value="F:endonuclease activity"/>
    <property type="evidence" value="ECO:0007669"/>
    <property type="project" value="UniProtKB-KW"/>
</dbReference>
<gene>
    <name evidence="1" type="ORF">DFP97_112100</name>
</gene>
<organism evidence="1 2">
    <name type="scientific">Paenibacillus prosopidis</name>
    <dbReference type="NCBI Taxonomy" id="630520"/>
    <lineage>
        <taxon>Bacteria</taxon>
        <taxon>Bacillati</taxon>
        <taxon>Bacillota</taxon>
        <taxon>Bacilli</taxon>
        <taxon>Bacillales</taxon>
        <taxon>Paenibacillaceae</taxon>
        <taxon>Paenibacillus</taxon>
    </lineage>
</organism>
<dbReference type="InterPro" id="IPR008822">
    <property type="entry name" value="Endonuclease_RusA-like"/>
</dbReference>
<keyword evidence="1" id="KW-0255">Endonuclease</keyword>
<dbReference type="SUPFAM" id="SSF103084">
    <property type="entry name" value="Holliday junction resolvase RusA"/>
    <property type="match status" value="1"/>
</dbReference>
<accession>A0A368VUE1</accession>
<sequence length="133" mass="15140">MKITVDITPMGAVRMTGRGKFVKTDAQRYLAYKTRIGWAAREHIKVAIDGPVSVKLRFYYPIPKDWSKAKKAEAREGTRRPIVKPDIDNVVKGCFDALNGIAWKDDNRVVEESSSKWYSDQPRIEIEIEEVGA</sequence>
<reference evidence="1 2" key="1">
    <citation type="submission" date="2018-07" db="EMBL/GenBank/DDBJ databases">
        <title>Genomic Encyclopedia of Type Strains, Phase III (KMG-III): the genomes of soil and plant-associated and newly described type strains.</title>
        <authorList>
            <person name="Whitman W."/>
        </authorList>
    </citation>
    <scope>NUCLEOTIDE SEQUENCE [LARGE SCALE GENOMIC DNA]</scope>
    <source>
        <strain evidence="1 2">CECT 7506</strain>
    </source>
</reference>
<dbReference type="GO" id="GO:0006281">
    <property type="term" value="P:DNA repair"/>
    <property type="evidence" value="ECO:0007669"/>
    <property type="project" value="InterPro"/>
</dbReference>
<dbReference type="InterPro" id="IPR036614">
    <property type="entry name" value="RusA-like_sf"/>
</dbReference>
<dbReference type="Pfam" id="PF05866">
    <property type="entry name" value="RusA"/>
    <property type="match status" value="1"/>
</dbReference>
<keyword evidence="2" id="KW-1185">Reference proteome</keyword>
<evidence type="ECO:0000313" key="2">
    <source>
        <dbReference type="Proteomes" id="UP000252415"/>
    </source>
</evidence>
<dbReference type="AlphaFoldDB" id="A0A368VUE1"/>
<comment type="caution">
    <text evidence="1">The sequence shown here is derived from an EMBL/GenBank/DDBJ whole genome shotgun (WGS) entry which is preliminary data.</text>
</comment>
<evidence type="ECO:0000313" key="1">
    <source>
        <dbReference type="EMBL" id="RCW44236.1"/>
    </source>
</evidence>
<proteinExistence type="predicted"/>
<dbReference type="GO" id="GO:0000287">
    <property type="term" value="F:magnesium ion binding"/>
    <property type="evidence" value="ECO:0007669"/>
    <property type="project" value="InterPro"/>
</dbReference>
<keyword evidence="1" id="KW-0540">Nuclease</keyword>
<dbReference type="EMBL" id="QPJD01000012">
    <property type="protein sequence ID" value="RCW44236.1"/>
    <property type="molecule type" value="Genomic_DNA"/>
</dbReference>
<dbReference type="Proteomes" id="UP000252415">
    <property type="component" value="Unassembled WGS sequence"/>
</dbReference>
<dbReference type="OrthoDB" id="5114842at2"/>
<dbReference type="GO" id="GO:0006310">
    <property type="term" value="P:DNA recombination"/>
    <property type="evidence" value="ECO:0007669"/>
    <property type="project" value="InterPro"/>
</dbReference>
<dbReference type="Gene3D" id="3.30.1330.70">
    <property type="entry name" value="Holliday junction resolvase RusA"/>
    <property type="match status" value="1"/>
</dbReference>
<name>A0A368VUE1_9BACL</name>